<feature type="domain" description="Bacterial type II secretion system protein E" evidence="3">
    <location>
        <begin position="574"/>
        <end position="588"/>
    </location>
</feature>
<accession>A0ABU5GZ21</accession>
<evidence type="ECO:0000256" key="1">
    <source>
        <dbReference type="ARBA" id="ARBA00006611"/>
    </source>
</evidence>
<dbReference type="EMBL" id="JAXIVS010000002">
    <property type="protein sequence ID" value="MDY7226117.1"/>
    <property type="molecule type" value="Genomic_DNA"/>
</dbReference>
<dbReference type="Gene3D" id="3.30.450.90">
    <property type="match status" value="1"/>
</dbReference>
<comment type="similarity">
    <text evidence="1">Belongs to the GSP E family.</text>
</comment>
<dbReference type="InterPro" id="IPR001482">
    <property type="entry name" value="T2SS/T4SS_dom"/>
</dbReference>
<comment type="caution">
    <text evidence="4">The sequence shown here is derived from an EMBL/GenBank/DDBJ whole genome shotgun (WGS) entry which is preliminary data.</text>
</comment>
<dbReference type="Gene3D" id="3.40.50.300">
    <property type="entry name" value="P-loop containing nucleotide triphosphate hydrolases"/>
    <property type="match status" value="1"/>
</dbReference>
<evidence type="ECO:0000256" key="2">
    <source>
        <dbReference type="SAM" id="MobiDB-lite"/>
    </source>
</evidence>
<reference evidence="4 5" key="1">
    <citation type="submission" date="2023-12" db="EMBL/GenBank/DDBJ databases">
        <title>the genome sequence of Hyalangium sp. s54d21.</title>
        <authorList>
            <person name="Zhang X."/>
        </authorList>
    </citation>
    <scope>NUCLEOTIDE SEQUENCE [LARGE SCALE GENOMIC DNA]</scope>
    <source>
        <strain evidence="5">s54d21</strain>
    </source>
</reference>
<protein>
    <submittedName>
        <fullName evidence="4">PilT/PilU family type 4a pilus ATPase</fullName>
    </submittedName>
</protein>
<name>A0ABU5GZ21_9BACT</name>
<dbReference type="InterPro" id="IPR003593">
    <property type="entry name" value="AAA+_ATPase"/>
</dbReference>
<dbReference type="InterPro" id="IPR027417">
    <property type="entry name" value="P-loop_NTPase"/>
</dbReference>
<evidence type="ECO:0000259" key="3">
    <source>
        <dbReference type="PROSITE" id="PS00662"/>
    </source>
</evidence>
<gene>
    <name evidence="4" type="ORF">SYV04_06965</name>
</gene>
<dbReference type="Proteomes" id="UP001291309">
    <property type="component" value="Unassembled WGS sequence"/>
</dbReference>
<organism evidence="4 5">
    <name type="scientific">Hyalangium rubrum</name>
    <dbReference type="NCBI Taxonomy" id="3103134"/>
    <lineage>
        <taxon>Bacteria</taxon>
        <taxon>Pseudomonadati</taxon>
        <taxon>Myxococcota</taxon>
        <taxon>Myxococcia</taxon>
        <taxon>Myxococcales</taxon>
        <taxon>Cystobacterineae</taxon>
        <taxon>Archangiaceae</taxon>
        <taxon>Hyalangium</taxon>
    </lineage>
</organism>
<evidence type="ECO:0000313" key="4">
    <source>
        <dbReference type="EMBL" id="MDY7226117.1"/>
    </source>
</evidence>
<feature type="compositionally biased region" description="Pro residues" evidence="2">
    <location>
        <begin position="154"/>
        <end position="171"/>
    </location>
</feature>
<dbReference type="RefSeq" id="WP_321544838.1">
    <property type="nucleotide sequence ID" value="NZ_JAXIVS010000002.1"/>
</dbReference>
<evidence type="ECO:0000313" key="5">
    <source>
        <dbReference type="Proteomes" id="UP001291309"/>
    </source>
</evidence>
<dbReference type="PANTHER" id="PTHR30486:SF6">
    <property type="entry name" value="TYPE IV PILUS RETRACTATION ATPASE PILT"/>
    <property type="match status" value="1"/>
</dbReference>
<dbReference type="SUPFAM" id="SSF52540">
    <property type="entry name" value="P-loop containing nucleoside triphosphate hydrolases"/>
    <property type="match status" value="1"/>
</dbReference>
<dbReference type="InterPro" id="IPR050921">
    <property type="entry name" value="T4SS_GSP_E_ATPase"/>
</dbReference>
<dbReference type="PANTHER" id="PTHR30486">
    <property type="entry name" value="TWITCHING MOTILITY PROTEIN PILT"/>
    <property type="match status" value="1"/>
</dbReference>
<dbReference type="NCBIfam" id="TIGR01420">
    <property type="entry name" value="pilT_fam"/>
    <property type="match status" value="1"/>
</dbReference>
<keyword evidence="5" id="KW-1185">Reference proteome</keyword>
<dbReference type="InterPro" id="IPR006321">
    <property type="entry name" value="PilT/PilU"/>
</dbReference>
<dbReference type="PROSITE" id="PS00662">
    <property type="entry name" value="T2SP_E"/>
    <property type="match status" value="1"/>
</dbReference>
<dbReference type="PRINTS" id="PR01217">
    <property type="entry name" value="PRICHEXTENSN"/>
</dbReference>
<dbReference type="SMART" id="SM00382">
    <property type="entry name" value="AAA"/>
    <property type="match status" value="1"/>
</dbReference>
<feature type="region of interest" description="Disordered" evidence="2">
    <location>
        <begin position="152"/>
        <end position="178"/>
    </location>
</feature>
<sequence>MARLDPIIDKLFKDSGEELLIETGGGVNMRTATGLLPVLKQNLTTQQIIGALAELVPAEQRSTFPPEGSSSFPYSAPAGSVQVRLEHVQGHLKVSVVPFSLLPAPEAVQEEKLELASPFEMLEMAAQVAGPVLADPAPPLELETGSLELEPLPGAFPAPAPAASPPTPAPAPGVARPAPAVPAPTVRMGALTPAPISLAPAPAPAPAGPATLPPIPVQAAPVAAPVRAAPGPATLPPIPIQAAPVAAPAHVTPGPATLPPVPVAAAPVAAPAHVSPGPATLPPVPAPAAPPVQVAAPPVQVAAPPVPAPVAATPAPAVVAPPVHVAPELAPQPTPAPVPVAVPTPAPVLVPTPAPVAEVASPAAAPAPAVEAVTDRTLEAEGQMLALMKAMLERGASDLHLSSETVPHMRIDGDMVPLAEYGRISHERLKAMVFSVAPEKNRKQWEEIQDTDFAHETATARFRVNVFEDRKGIGAVMRQIPNTIRTAEEIGLTKHVLDMCFLSKGLVLVTGPTGSGKSTTLAALIDYINRHREDHIITVEDPIEFVHKNKSCLVNQREVGVHTRSFKNALRAALREDPDVVLVGEMRDLETIATAIETAETGHLVFGTLHTNTAASTVDRIIDQFPADRQAQIRMMLSESLKAVIAQTLCKRIGGGRVAAQEVLLVTGPVSNLIREGKTFQIPSVMQTSRGQGMVTLNDALLDLVKRKVVDPNEALSKSVNRAELRSMLERAGFKADGPAETPAPTK</sequence>
<dbReference type="Pfam" id="PF00437">
    <property type="entry name" value="T2SSE"/>
    <property type="match status" value="1"/>
</dbReference>
<proteinExistence type="inferred from homology"/>
<dbReference type="CDD" id="cd01131">
    <property type="entry name" value="PilT"/>
    <property type="match status" value="1"/>
</dbReference>